<organism evidence="2 3">
    <name type="scientific">Scyliorhinus torazame</name>
    <name type="common">Cloudy catshark</name>
    <name type="synonym">Catulus torazame</name>
    <dbReference type="NCBI Taxonomy" id="75743"/>
    <lineage>
        <taxon>Eukaryota</taxon>
        <taxon>Metazoa</taxon>
        <taxon>Chordata</taxon>
        <taxon>Craniata</taxon>
        <taxon>Vertebrata</taxon>
        <taxon>Chondrichthyes</taxon>
        <taxon>Elasmobranchii</taxon>
        <taxon>Galeomorphii</taxon>
        <taxon>Galeoidea</taxon>
        <taxon>Carcharhiniformes</taxon>
        <taxon>Scyliorhinidae</taxon>
        <taxon>Scyliorhinus</taxon>
    </lineage>
</organism>
<evidence type="ECO:0000313" key="2">
    <source>
        <dbReference type="EMBL" id="GCB71050.1"/>
    </source>
</evidence>
<accession>A0A401PD48</accession>
<sequence length="95" mass="10568">MLTGYANSAVTRHESGRRTRNPAASLGYRINHQDSAASDPEEKSPRVKIHLNIVDEANRVNSNPRFSVQIPTFHDISGHLCLSQSRIISAYHGLM</sequence>
<dbReference type="EMBL" id="BFAA01001876">
    <property type="protein sequence ID" value="GCB71050.1"/>
    <property type="molecule type" value="Genomic_DNA"/>
</dbReference>
<feature type="compositionally biased region" description="Polar residues" evidence="1">
    <location>
        <begin position="1"/>
        <end position="10"/>
    </location>
</feature>
<comment type="caution">
    <text evidence="2">The sequence shown here is derived from an EMBL/GenBank/DDBJ whole genome shotgun (WGS) entry which is preliminary data.</text>
</comment>
<evidence type="ECO:0000313" key="3">
    <source>
        <dbReference type="Proteomes" id="UP000288216"/>
    </source>
</evidence>
<evidence type="ECO:0000256" key="1">
    <source>
        <dbReference type="SAM" id="MobiDB-lite"/>
    </source>
</evidence>
<gene>
    <name evidence="2" type="ORF">scyTo_0005829</name>
</gene>
<dbReference type="Proteomes" id="UP000288216">
    <property type="component" value="Unassembled WGS sequence"/>
</dbReference>
<name>A0A401PD48_SCYTO</name>
<protein>
    <submittedName>
        <fullName evidence="2">Uncharacterized protein</fullName>
    </submittedName>
</protein>
<dbReference type="AlphaFoldDB" id="A0A401PD48"/>
<reference evidence="2 3" key="1">
    <citation type="journal article" date="2018" name="Nat. Ecol. Evol.">
        <title>Shark genomes provide insights into elasmobranch evolution and the origin of vertebrates.</title>
        <authorList>
            <person name="Hara Y"/>
            <person name="Yamaguchi K"/>
            <person name="Onimaru K"/>
            <person name="Kadota M"/>
            <person name="Koyanagi M"/>
            <person name="Keeley SD"/>
            <person name="Tatsumi K"/>
            <person name="Tanaka K"/>
            <person name="Motone F"/>
            <person name="Kageyama Y"/>
            <person name="Nozu R"/>
            <person name="Adachi N"/>
            <person name="Nishimura O"/>
            <person name="Nakagawa R"/>
            <person name="Tanegashima C"/>
            <person name="Kiyatake I"/>
            <person name="Matsumoto R"/>
            <person name="Murakumo K"/>
            <person name="Nishida K"/>
            <person name="Terakita A"/>
            <person name="Kuratani S"/>
            <person name="Sato K"/>
            <person name="Hyodo S Kuraku.S."/>
        </authorList>
    </citation>
    <scope>NUCLEOTIDE SEQUENCE [LARGE SCALE GENOMIC DNA]</scope>
</reference>
<keyword evidence="3" id="KW-1185">Reference proteome</keyword>
<feature type="region of interest" description="Disordered" evidence="1">
    <location>
        <begin position="1"/>
        <end position="44"/>
    </location>
</feature>
<proteinExistence type="predicted"/>